<evidence type="ECO:0000313" key="1">
    <source>
        <dbReference type="EMBL" id="CAA9524695.1"/>
    </source>
</evidence>
<dbReference type="AlphaFoldDB" id="A0A6J4TJ47"/>
<name>A0A6J4TJ47_9ACTN</name>
<dbReference type="Gene3D" id="3.40.50.150">
    <property type="entry name" value="Vaccinia Virus protein VP39"/>
    <property type="match status" value="1"/>
</dbReference>
<protein>
    <recommendedName>
        <fullName evidence="2">Class I SAM-dependent methyltransferase</fullName>
    </recommendedName>
</protein>
<dbReference type="InterPro" id="IPR029063">
    <property type="entry name" value="SAM-dependent_MTases_sf"/>
</dbReference>
<gene>
    <name evidence="1" type="ORF">AVDCRST_MAG13-3632</name>
</gene>
<sequence length="210" mass="23132">MSAAQVLAFPETALNVHGPNEATVAFFASTGCRRYAEIGVYEGDTALRIAQELGGEGVIHLFDYEDRVAAVAARLAAAGHRNVVAHPNSRRLLDSYTWSLGRLLEASTEPPLDYVFLDGAHTWAHDALAFFLADRLLAPGGYLDLDDYAWSLAASPTMNPRAFPDVERLYTDEQIATRQVALVVDVLVRRDARYEEVVPNKVFRKRQGAA</sequence>
<reference evidence="1" key="1">
    <citation type="submission" date="2020-02" db="EMBL/GenBank/DDBJ databases">
        <authorList>
            <person name="Meier V. D."/>
        </authorList>
    </citation>
    <scope>NUCLEOTIDE SEQUENCE</scope>
    <source>
        <strain evidence="1">AVDCRST_MAG13</strain>
    </source>
</reference>
<proteinExistence type="predicted"/>
<dbReference type="Pfam" id="PF13578">
    <property type="entry name" value="Methyltransf_24"/>
    <property type="match status" value="1"/>
</dbReference>
<evidence type="ECO:0008006" key="2">
    <source>
        <dbReference type="Google" id="ProtNLM"/>
    </source>
</evidence>
<dbReference type="EMBL" id="CADCVO010000566">
    <property type="protein sequence ID" value="CAA9524695.1"/>
    <property type="molecule type" value="Genomic_DNA"/>
</dbReference>
<accession>A0A6J4TJ47</accession>
<organism evidence="1">
    <name type="scientific">uncultured Solirubrobacteraceae bacterium</name>
    <dbReference type="NCBI Taxonomy" id="1162706"/>
    <lineage>
        <taxon>Bacteria</taxon>
        <taxon>Bacillati</taxon>
        <taxon>Actinomycetota</taxon>
        <taxon>Thermoleophilia</taxon>
        <taxon>Solirubrobacterales</taxon>
        <taxon>Solirubrobacteraceae</taxon>
        <taxon>environmental samples</taxon>
    </lineage>
</organism>
<dbReference type="SUPFAM" id="SSF53335">
    <property type="entry name" value="S-adenosyl-L-methionine-dependent methyltransferases"/>
    <property type="match status" value="1"/>
</dbReference>